<keyword evidence="3" id="KW-1185">Reference proteome</keyword>
<dbReference type="SUPFAM" id="SSF53850">
    <property type="entry name" value="Periplasmic binding protein-like II"/>
    <property type="match status" value="1"/>
</dbReference>
<accession>A0ABT5KU27</accession>
<proteinExistence type="predicted"/>
<feature type="signal peptide" evidence="1">
    <location>
        <begin position="1"/>
        <end position="20"/>
    </location>
</feature>
<dbReference type="RefSeq" id="WP_273597562.1">
    <property type="nucleotide sequence ID" value="NZ_JAQQXS010000013.1"/>
</dbReference>
<gene>
    <name evidence="2" type="ORF">PRZ01_14765</name>
</gene>
<dbReference type="PANTHER" id="PTHR35936">
    <property type="entry name" value="MEMBRANE-BOUND LYTIC MUREIN TRANSGLYCOSYLASE F"/>
    <property type="match status" value="1"/>
</dbReference>
<name>A0ABT5KU27_9BURK</name>
<sequence>MGRRLLALLVGLMLVGAARADEIVLASPEYWCPFSCKAGSAQEGFAVDIIRAIFTAEGHRVRLVNENYSRALLDVRAGIYTATPSTFHEEAPDFVFPDVPVTRNRFCVYAKVGSAWSYTGTASLTANRIGIIKDYAYGPAWDQLMKQEPKRFDLHAGDDLSERMIRRLMLDRIDAFVEEENLISYTLKQHPKLAARVAGCDAPTYAYMAISPKLAKAQGYAQIFSTGMLKLRKSGRLAEILARYGVPEWSWPSHP</sequence>
<dbReference type="Proteomes" id="UP001219862">
    <property type="component" value="Unassembled WGS sequence"/>
</dbReference>
<protein>
    <submittedName>
        <fullName evidence="2">Transporter substrate-binding domain-containing protein</fullName>
    </submittedName>
</protein>
<evidence type="ECO:0000256" key="1">
    <source>
        <dbReference type="SAM" id="SignalP"/>
    </source>
</evidence>
<reference evidence="2 3" key="1">
    <citation type="submission" date="2022-10" db="EMBL/GenBank/DDBJ databases">
        <title>paucibacter sp. hw8 Genome sequencing.</title>
        <authorList>
            <person name="Park S."/>
        </authorList>
    </citation>
    <scope>NUCLEOTIDE SEQUENCE [LARGE SCALE GENOMIC DNA]</scope>
    <source>
        <strain evidence="3">hw8</strain>
    </source>
</reference>
<feature type="chain" id="PRO_5046233141" evidence="1">
    <location>
        <begin position="21"/>
        <end position="255"/>
    </location>
</feature>
<dbReference type="PANTHER" id="PTHR35936:SF25">
    <property type="entry name" value="ABC TRANSPORTER SUBSTRATE-BINDING PROTEIN"/>
    <property type="match status" value="1"/>
</dbReference>
<evidence type="ECO:0000313" key="2">
    <source>
        <dbReference type="EMBL" id="MDC8786450.1"/>
    </source>
</evidence>
<dbReference type="Gene3D" id="3.40.190.10">
    <property type="entry name" value="Periplasmic binding protein-like II"/>
    <property type="match status" value="2"/>
</dbReference>
<evidence type="ECO:0000313" key="3">
    <source>
        <dbReference type="Proteomes" id="UP001219862"/>
    </source>
</evidence>
<organism evidence="2 3">
    <name type="scientific">Roseateles koreensis</name>
    <dbReference type="NCBI Taxonomy" id="2987526"/>
    <lineage>
        <taxon>Bacteria</taxon>
        <taxon>Pseudomonadati</taxon>
        <taxon>Pseudomonadota</taxon>
        <taxon>Betaproteobacteria</taxon>
        <taxon>Burkholderiales</taxon>
        <taxon>Sphaerotilaceae</taxon>
        <taxon>Roseateles</taxon>
    </lineage>
</organism>
<dbReference type="EMBL" id="JAQQXS010000013">
    <property type="protein sequence ID" value="MDC8786450.1"/>
    <property type="molecule type" value="Genomic_DNA"/>
</dbReference>
<keyword evidence="1" id="KW-0732">Signal</keyword>
<comment type="caution">
    <text evidence="2">The sequence shown here is derived from an EMBL/GenBank/DDBJ whole genome shotgun (WGS) entry which is preliminary data.</text>
</comment>